<evidence type="ECO:0000256" key="1">
    <source>
        <dbReference type="SAM" id="MobiDB-lite"/>
    </source>
</evidence>
<reference evidence="3 4" key="2">
    <citation type="journal article" date="2008" name="Nature">
        <title>The Phaeodactylum genome reveals the evolutionary history of diatom genomes.</title>
        <authorList>
            <person name="Bowler C."/>
            <person name="Allen A.E."/>
            <person name="Badger J.H."/>
            <person name="Grimwood J."/>
            <person name="Jabbari K."/>
            <person name="Kuo A."/>
            <person name="Maheswari U."/>
            <person name="Martens C."/>
            <person name="Maumus F."/>
            <person name="Otillar R.P."/>
            <person name="Rayko E."/>
            <person name="Salamov A."/>
            <person name="Vandepoele K."/>
            <person name="Beszteri B."/>
            <person name="Gruber A."/>
            <person name="Heijde M."/>
            <person name="Katinka M."/>
            <person name="Mock T."/>
            <person name="Valentin K."/>
            <person name="Verret F."/>
            <person name="Berges J.A."/>
            <person name="Brownlee C."/>
            <person name="Cadoret J.P."/>
            <person name="Chiovitti A."/>
            <person name="Choi C.J."/>
            <person name="Coesel S."/>
            <person name="De Martino A."/>
            <person name="Detter J.C."/>
            <person name="Durkin C."/>
            <person name="Falciatore A."/>
            <person name="Fournet J."/>
            <person name="Haruta M."/>
            <person name="Huysman M.J."/>
            <person name="Jenkins B.D."/>
            <person name="Jiroutova K."/>
            <person name="Jorgensen R.E."/>
            <person name="Joubert Y."/>
            <person name="Kaplan A."/>
            <person name="Kroger N."/>
            <person name="Kroth P.G."/>
            <person name="La Roche J."/>
            <person name="Lindquist E."/>
            <person name="Lommer M."/>
            <person name="Martin-Jezequel V."/>
            <person name="Lopez P.J."/>
            <person name="Lucas S."/>
            <person name="Mangogna M."/>
            <person name="McGinnis K."/>
            <person name="Medlin L.K."/>
            <person name="Montsant A."/>
            <person name="Oudot-Le Secq M.P."/>
            <person name="Napoli C."/>
            <person name="Obornik M."/>
            <person name="Parker M.S."/>
            <person name="Petit J.L."/>
            <person name="Porcel B.M."/>
            <person name="Poulsen N."/>
            <person name="Robison M."/>
            <person name="Rychlewski L."/>
            <person name="Rynearson T.A."/>
            <person name="Schmutz J."/>
            <person name="Shapiro H."/>
            <person name="Siaut M."/>
            <person name="Stanley M."/>
            <person name="Sussman M.R."/>
            <person name="Taylor A.R."/>
            <person name="Vardi A."/>
            <person name="von Dassow P."/>
            <person name="Vyverman W."/>
            <person name="Willis A."/>
            <person name="Wyrwicz L.S."/>
            <person name="Rokhsar D.S."/>
            <person name="Weissenbach J."/>
            <person name="Armbrust E.V."/>
            <person name="Green B.R."/>
            <person name="Van de Peer Y."/>
            <person name="Grigoriev I.V."/>
        </authorList>
    </citation>
    <scope>NUCLEOTIDE SEQUENCE [LARGE SCALE GENOMIC DNA]</scope>
    <source>
        <strain evidence="3 4">CCMP1335</strain>
    </source>
</reference>
<evidence type="ECO:0000256" key="2">
    <source>
        <dbReference type="SAM" id="Phobius"/>
    </source>
</evidence>
<reference evidence="3 4" key="1">
    <citation type="journal article" date="2004" name="Science">
        <title>The genome of the diatom Thalassiosira pseudonana: ecology, evolution, and metabolism.</title>
        <authorList>
            <person name="Armbrust E.V."/>
            <person name="Berges J.A."/>
            <person name="Bowler C."/>
            <person name="Green B.R."/>
            <person name="Martinez D."/>
            <person name="Putnam N.H."/>
            <person name="Zhou S."/>
            <person name="Allen A.E."/>
            <person name="Apt K.E."/>
            <person name="Bechner M."/>
            <person name="Brzezinski M.A."/>
            <person name="Chaal B.K."/>
            <person name="Chiovitti A."/>
            <person name="Davis A.K."/>
            <person name="Demarest M.S."/>
            <person name="Detter J.C."/>
            <person name="Glavina T."/>
            <person name="Goodstein D."/>
            <person name="Hadi M.Z."/>
            <person name="Hellsten U."/>
            <person name="Hildebrand M."/>
            <person name="Jenkins B.D."/>
            <person name="Jurka J."/>
            <person name="Kapitonov V.V."/>
            <person name="Kroger N."/>
            <person name="Lau W.W."/>
            <person name="Lane T.W."/>
            <person name="Larimer F.W."/>
            <person name="Lippmeier J.C."/>
            <person name="Lucas S."/>
            <person name="Medina M."/>
            <person name="Montsant A."/>
            <person name="Obornik M."/>
            <person name="Parker M.S."/>
            <person name="Palenik B."/>
            <person name="Pazour G.J."/>
            <person name="Richardson P.M."/>
            <person name="Rynearson T.A."/>
            <person name="Saito M.A."/>
            <person name="Schwartz D.C."/>
            <person name="Thamatrakoln K."/>
            <person name="Valentin K."/>
            <person name="Vardi A."/>
            <person name="Wilkerson F.P."/>
            <person name="Rokhsar D.S."/>
        </authorList>
    </citation>
    <scope>NUCLEOTIDE SEQUENCE [LARGE SCALE GENOMIC DNA]</scope>
    <source>
        <strain evidence="3 4">CCMP1335</strain>
    </source>
</reference>
<proteinExistence type="predicted"/>
<evidence type="ECO:0000313" key="3">
    <source>
        <dbReference type="EMBL" id="EED88880.1"/>
    </source>
</evidence>
<evidence type="ECO:0000313" key="4">
    <source>
        <dbReference type="Proteomes" id="UP000001449"/>
    </source>
</evidence>
<dbReference type="PaxDb" id="35128-Thaps9701"/>
<dbReference type="InParanoid" id="B8CC18"/>
<protein>
    <submittedName>
        <fullName evidence="3">Uncharacterized protein</fullName>
    </submittedName>
</protein>
<gene>
    <name evidence="3" type="ORF">THAPSDRAFT_9701</name>
</gene>
<dbReference type="AlphaFoldDB" id="B8CC18"/>
<dbReference type="Proteomes" id="UP000001449">
    <property type="component" value="Chromosome 14"/>
</dbReference>
<keyword evidence="2" id="KW-0812">Transmembrane</keyword>
<keyword evidence="2" id="KW-1133">Transmembrane helix</keyword>
<dbReference type="RefSeq" id="XP_002293871.1">
    <property type="nucleotide sequence ID" value="XM_002293835.1"/>
</dbReference>
<dbReference type="GeneID" id="7450828"/>
<feature type="compositionally biased region" description="Low complexity" evidence="1">
    <location>
        <begin position="133"/>
        <end position="154"/>
    </location>
</feature>
<feature type="region of interest" description="Disordered" evidence="1">
    <location>
        <begin position="103"/>
        <end position="154"/>
    </location>
</feature>
<dbReference type="HOGENOM" id="CLU_1279962_0_0_1"/>
<feature type="region of interest" description="Disordered" evidence="1">
    <location>
        <begin position="1"/>
        <end position="21"/>
    </location>
</feature>
<sequence>MKNNNSSSSSPLASAASESDNDNNMNIDQACNTIYHSLLSKITIELACGVHRAVKTGTLSYAEVMAGANDDGTVCQQVDDGQVNVDATADSTDGVVEAKGRKLEAADTTATTQAVVTNNNNNNNNNEDSTALPSTNTNAQQTTTPPPTTTTQSTKTYTIATPPKNQHIQSLVLNAHERLQLVDLQDIWRSVWVFLPEGGILVVIIMVVPNVAVGGV</sequence>
<keyword evidence="4" id="KW-1185">Reference proteome</keyword>
<feature type="transmembrane region" description="Helical" evidence="2">
    <location>
        <begin position="191"/>
        <end position="213"/>
    </location>
</feature>
<organism evidence="3 4">
    <name type="scientific">Thalassiosira pseudonana</name>
    <name type="common">Marine diatom</name>
    <name type="synonym">Cyclotella nana</name>
    <dbReference type="NCBI Taxonomy" id="35128"/>
    <lineage>
        <taxon>Eukaryota</taxon>
        <taxon>Sar</taxon>
        <taxon>Stramenopiles</taxon>
        <taxon>Ochrophyta</taxon>
        <taxon>Bacillariophyta</taxon>
        <taxon>Coscinodiscophyceae</taxon>
        <taxon>Thalassiosirophycidae</taxon>
        <taxon>Thalassiosirales</taxon>
        <taxon>Thalassiosiraceae</taxon>
        <taxon>Thalassiosira</taxon>
    </lineage>
</organism>
<dbReference type="EMBL" id="CM000649">
    <property type="protein sequence ID" value="EED88880.1"/>
    <property type="molecule type" value="Genomic_DNA"/>
</dbReference>
<feature type="compositionally biased region" description="Low complexity" evidence="1">
    <location>
        <begin position="106"/>
        <end position="126"/>
    </location>
</feature>
<dbReference type="KEGG" id="tps:THAPSDRAFT_9701"/>
<name>B8CC18_THAPS</name>
<keyword evidence="2" id="KW-0472">Membrane</keyword>
<accession>B8CC18</accession>
<feature type="compositionally biased region" description="Low complexity" evidence="1">
    <location>
        <begin position="1"/>
        <end position="18"/>
    </location>
</feature>